<accession>A0A8J5JDC0</accession>
<dbReference type="GO" id="GO:0005886">
    <property type="term" value="C:plasma membrane"/>
    <property type="evidence" value="ECO:0007669"/>
    <property type="project" value="TreeGrafter"/>
</dbReference>
<feature type="transmembrane region" description="Helical" evidence="3">
    <location>
        <begin position="303"/>
        <end position="326"/>
    </location>
</feature>
<dbReference type="PANTHER" id="PTHR14239">
    <property type="entry name" value="DUDULIN-RELATED"/>
    <property type="match status" value="1"/>
</dbReference>
<feature type="domain" description="Pyrroline-5-carboxylate reductase catalytic N-terminal" evidence="4">
    <location>
        <begin position="74"/>
        <end position="159"/>
    </location>
</feature>
<keyword evidence="3" id="KW-0812">Transmembrane</keyword>
<feature type="transmembrane region" description="Helical" evidence="3">
    <location>
        <begin position="425"/>
        <end position="444"/>
    </location>
</feature>
<evidence type="ECO:0000256" key="1">
    <source>
        <dbReference type="ARBA" id="ARBA00023002"/>
    </source>
</evidence>
<dbReference type="GO" id="GO:0008823">
    <property type="term" value="F:cupric reductase (NADH) activity"/>
    <property type="evidence" value="ECO:0007669"/>
    <property type="project" value="TreeGrafter"/>
</dbReference>
<name>A0A8J5JDC0_HOMAM</name>
<dbReference type="EMBL" id="JAHLQT010044109">
    <property type="protein sequence ID" value="KAG7154631.1"/>
    <property type="molecule type" value="Genomic_DNA"/>
</dbReference>
<comment type="caution">
    <text evidence="5">The sequence shown here is derived from an EMBL/GenBank/DDBJ whole genome shotgun (WGS) entry which is preliminary data.</text>
</comment>
<feature type="region of interest" description="Disordered" evidence="2">
    <location>
        <begin position="1"/>
        <end position="23"/>
    </location>
</feature>
<dbReference type="Pfam" id="PF03807">
    <property type="entry name" value="F420_oxidored"/>
    <property type="match status" value="1"/>
</dbReference>
<feature type="transmembrane region" description="Helical" evidence="3">
    <location>
        <begin position="397"/>
        <end position="419"/>
    </location>
</feature>
<evidence type="ECO:0000256" key="3">
    <source>
        <dbReference type="SAM" id="Phobius"/>
    </source>
</evidence>
<evidence type="ECO:0000256" key="2">
    <source>
        <dbReference type="SAM" id="MobiDB-lite"/>
    </source>
</evidence>
<keyword evidence="6" id="KW-1185">Reference proteome</keyword>
<proteinExistence type="predicted"/>
<dbReference type="AlphaFoldDB" id="A0A8J5JDC0"/>
<dbReference type="PANTHER" id="PTHR14239:SF0">
    <property type="entry name" value="F420-DEPENDENT NADP REDUCTASE"/>
    <property type="match status" value="1"/>
</dbReference>
<dbReference type="InterPro" id="IPR051267">
    <property type="entry name" value="STEAP_metalloreductase"/>
</dbReference>
<dbReference type="GO" id="GO:0015677">
    <property type="term" value="P:copper ion import"/>
    <property type="evidence" value="ECO:0007669"/>
    <property type="project" value="TreeGrafter"/>
</dbReference>
<dbReference type="Proteomes" id="UP000747542">
    <property type="component" value="Unassembled WGS sequence"/>
</dbReference>
<evidence type="ECO:0000259" key="4">
    <source>
        <dbReference type="Pfam" id="PF03807"/>
    </source>
</evidence>
<feature type="transmembrane region" description="Helical" evidence="3">
    <location>
        <begin position="351"/>
        <end position="376"/>
    </location>
</feature>
<evidence type="ECO:0000313" key="5">
    <source>
        <dbReference type="EMBL" id="KAG7154631.1"/>
    </source>
</evidence>
<keyword evidence="3" id="KW-0472">Membrane</keyword>
<dbReference type="SUPFAM" id="SSF51735">
    <property type="entry name" value="NAD(P)-binding Rossmann-fold domains"/>
    <property type="match status" value="1"/>
</dbReference>
<dbReference type="InterPro" id="IPR028939">
    <property type="entry name" value="P5C_Rdtase_cat_N"/>
</dbReference>
<dbReference type="GO" id="GO:0005768">
    <property type="term" value="C:endosome"/>
    <property type="evidence" value="ECO:0007669"/>
    <property type="project" value="TreeGrafter"/>
</dbReference>
<reference evidence="5" key="1">
    <citation type="journal article" date="2021" name="Sci. Adv.">
        <title>The American lobster genome reveals insights on longevity, neural, and immune adaptations.</title>
        <authorList>
            <person name="Polinski J.M."/>
            <person name="Zimin A.V."/>
            <person name="Clark K.F."/>
            <person name="Kohn A.B."/>
            <person name="Sadowski N."/>
            <person name="Timp W."/>
            <person name="Ptitsyn A."/>
            <person name="Khanna P."/>
            <person name="Romanova D.Y."/>
            <person name="Williams P."/>
            <person name="Greenwood S.J."/>
            <person name="Moroz L.L."/>
            <person name="Walt D.R."/>
            <person name="Bodnar A.G."/>
        </authorList>
    </citation>
    <scope>NUCLEOTIDE SEQUENCE</scope>
    <source>
        <strain evidence="5">GMGI-L3</strain>
    </source>
</reference>
<dbReference type="GO" id="GO:0052851">
    <property type="term" value="F:ferric-chelate reductase (NADPH) activity"/>
    <property type="evidence" value="ECO:0007669"/>
    <property type="project" value="TreeGrafter"/>
</dbReference>
<keyword evidence="3" id="KW-1133">Transmembrane helix</keyword>
<protein>
    <submittedName>
        <fullName evidence="5">Metalloreductase STEAP4-like 2</fullName>
    </submittedName>
</protein>
<feature type="transmembrane region" description="Helical" evidence="3">
    <location>
        <begin position="254"/>
        <end position="274"/>
    </location>
</feature>
<dbReference type="InterPro" id="IPR036291">
    <property type="entry name" value="NAD(P)-bd_dom_sf"/>
</dbReference>
<evidence type="ECO:0000313" key="6">
    <source>
        <dbReference type="Proteomes" id="UP000747542"/>
    </source>
</evidence>
<dbReference type="Gene3D" id="3.40.50.720">
    <property type="entry name" value="NAD(P)-binding Rossmann-like Domain"/>
    <property type="match status" value="1"/>
</dbReference>
<gene>
    <name evidence="5" type="primary">STEAP4-L2</name>
    <name evidence="5" type="ORF">Hamer_G014980</name>
</gene>
<sequence length="481" mass="53501">MEMTNHVSNHVDHNNHASNIANSFPNHVNNDNCAYEDHVTNHSKHNSHAYDNHICDLSHENHTDSQVNKDRDRRVVLIGSGDMSRALVGNLVRAGYYPVIASRNPTRARSWVSSEEVKVRELKEGIGLGDLLVVAIPAHYHNSLPVHHLAGKIIVDISNRSPGKQTSEVSLAEQLQDIIPHSHVVKAFNTMSAYVLQRSDLQGGRQVPVCGNSSEARAKVMTLVRDMGLTPVDMGGLKNARTLEELPLSFFPEWKVPVIVAAIVLSLFWVLMLFRIQICPNLDSGSAWNWQPFQTLLLNNTQFSLAFTACFLLLTCYFPGLIAAYLQLWRGTKYSSFPAWLDVWLRARKQLGLLALLLGATHVSAILLAAMSILGISSLPSVSDRLTWREFSGLQRYLGWFSVVVVTMHLTLVNITSLLSPLQCFFLPGGAQIMIPLCFLTLLLKLPLILPCVDSHLTKIRGGYERSGRQAAPRQDGKLEV</sequence>
<organism evidence="5 6">
    <name type="scientific">Homarus americanus</name>
    <name type="common">American lobster</name>
    <dbReference type="NCBI Taxonomy" id="6706"/>
    <lineage>
        <taxon>Eukaryota</taxon>
        <taxon>Metazoa</taxon>
        <taxon>Ecdysozoa</taxon>
        <taxon>Arthropoda</taxon>
        <taxon>Crustacea</taxon>
        <taxon>Multicrustacea</taxon>
        <taxon>Malacostraca</taxon>
        <taxon>Eumalacostraca</taxon>
        <taxon>Eucarida</taxon>
        <taxon>Decapoda</taxon>
        <taxon>Pleocyemata</taxon>
        <taxon>Astacidea</taxon>
        <taxon>Nephropoidea</taxon>
        <taxon>Nephropidae</taxon>
        <taxon>Homarus</taxon>
    </lineage>
</organism>
<keyword evidence="1" id="KW-0560">Oxidoreductase</keyword>